<protein>
    <submittedName>
        <fullName evidence="2">Uncharacterized protein</fullName>
    </submittedName>
</protein>
<organism evidence="2 3">
    <name type="scientific">Paenarthrobacter aromaticivorans</name>
    <dbReference type="NCBI Taxonomy" id="2849150"/>
    <lineage>
        <taxon>Bacteria</taxon>
        <taxon>Bacillati</taxon>
        <taxon>Actinomycetota</taxon>
        <taxon>Actinomycetes</taxon>
        <taxon>Micrococcales</taxon>
        <taxon>Micrococcaceae</taxon>
        <taxon>Paenarthrobacter</taxon>
    </lineage>
</organism>
<feature type="region of interest" description="Disordered" evidence="1">
    <location>
        <begin position="1"/>
        <end position="59"/>
    </location>
</feature>
<dbReference type="RefSeq" id="WP_216921960.1">
    <property type="nucleotide sequence ID" value="NZ_JAHOPC010000001.1"/>
</dbReference>
<comment type="caution">
    <text evidence="2">The sequence shown here is derived from an EMBL/GenBank/DDBJ whole genome shotgun (WGS) entry which is preliminary data.</text>
</comment>
<feature type="compositionally biased region" description="Basic and acidic residues" evidence="1">
    <location>
        <begin position="7"/>
        <end position="22"/>
    </location>
</feature>
<keyword evidence="3" id="KW-1185">Reference proteome</keyword>
<evidence type="ECO:0000313" key="2">
    <source>
        <dbReference type="EMBL" id="MBU8864959.1"/>
    </source>
</evidence>
<gene>
    <name evidence="2" type="ORF">KSW38_01445</name>
</gene>
<evidence type="ECO:0000313" key="3">
    <source>
        <dbReference type="Proteomes" id="UP000824166"/>
    </source>
</evidence>
<name>A0ABS6HZZ7_9MICC</name>
<proteinExistence type="predicted"/>
<reference evidence="2 3" key="1">
    <citation type="submission" date="2021-06" db="EMBL/GenBank/DDBJ databases">
        <authorList>
            <person name="Jeong J.W."/>
        </authorList>
    </citation>
    <scope>NUCLEOTIDE SEQUENCE [LARGE SCALE GENOMIC DNA]</scope>
    <source>
        <strain evidence="2 3">MMS21-TAE1-1</strain>
    </source>
</reference>
<dbReference type="Proteomes" id="UP000824166">
    <property type="component" value="Unassembled WGS sequence"/>
</dbReference>
<feature type="compositionally biased region" description="Basic and acidic residues" evidence="1">
    <location>
        <begin position="42"/>
        <end position="59"/>
    </location>
</feature>
<evidence type="ECO:0000256" key="1">
    <source>
        <dbReference type="SAM" id="MobiDB-lite"/>
    </source>
</evidence>
<dbReference type="EMBL" id="JAHOPC010000001">
    <property type="protein sequence ID" value="MBU8864959.1"/>
    <property type="molecule type" value="Genomic_DNA"/>
</dbReference>
<accession>A0ABS6HZZ7</accession>
<sequence length="59" mass="6394">MTDTPLEDDKSPDRPAPEDGREAAGLLGDALSPVVAPEYTDEERLSEPDQEGRQEPGDK</sequence>